<dbReference type="GO" id="GO:0016020">
    <property type="term" value="C:membrane"/>
    <property type="evidence" value="ECO:0007669"/>
    <property type="project" value="InterPro"/>
</dbReference>
<dbReference type="PANTHER" id="PTHR22911">
    <property type="entry name" value="ACYL-MALONYL CONDENSING ENZYME-RELATED"/>
    <property type="match status" value="1"/>
</dbReference>
<dbReference type="RefSeq" id="WP_174151957.1">
    <property type="nucleotide sequence ID" value="NZ_JAAMCM010000003.1"/>
</dbReference>
<comment type="caution">
    <text evidence="3">The sequence shown here is derived from an EMBL/GenBank/DDBJ whole genome shotgun (WGS) entry which is preliminary data.</text>
</comment>
<reference evidence="3 4" key="1">
    <citation type="submission" date="2020-08" db="EMBL/GenBank/DDBJ databases">
        <title>Genomic Encyclopedia of Type Strains, Phase IV (KMG-IV): sequencing the most valuable type-strain genomes for metagenomic binning, comparative biology and taxonomic classification.</title>
        <authorList>
            <person name="Goeker M."/>
        </authorList>
    </citation>
    <scope>NUCLEOTIDE SEQUENCE [LARGE SCALE GENOMIC DNA]</scope>
    <source>
        <strain evidence="3 4">DSM 26438</strain>
    </source>
</reference>
<dbReference type="InterPro" id="IPR037185">
    <property type="entry name" value="EmrE-like"/>
</dbReference>
<dbReference type="SUPFAM" id="SSF103481">
    <property type="entry name" value="Multidrug resistance efflux transporter EmrE"/>
    <property type="match status" value="2"/>
</dbReference>
<feature type="transmembrane region" description="Helical" evidence="1">
    <location>
        <begin position="230"/>
        <end position="251"/>
    </location>
</feature>
<keyword evidence="4" id="KW-1185">Reference proteome</keyword>
<feature type="domain" description="EamA" evidence="2">
    <location>
        <begin position="164"/>
        <end position="301"/>
    </location>
</feature>
<dbReference type="EMBL" id="JACIDV010000007">
    <property type="protein sequence ID" value="MBB3946590.1"/>
    <property type="molecule type" value="Genomic_DNA"/>
</dbReference>
<feature type="transmembrane region" description="Helical" evidence="1">
    <location>
        <begin position="68"/>
        <end position="90"/>
    </location>
</feature>
<protein>
    <submittedName>
        <fullName evidence="3">Drug/metabolite transporter (DMT)-like permease</fullName>
    </submittedName>
</protein>
<evidence type="ECO:0000313" key="3">
    <source>
        <dbReference type="EMBL" id="MBB3946590.1"/>
    </source>
</evidence>
<gene>
    <name evidence="3" type="ORF">GGQ73_002544</name>
</gene>
<feature type="transmembrane region" description="Helical" evidence="1">
    <location>
        <begin position="197"/>
        <end position="218"/>
    </location>
</feature>
<dbReference type="AlphaFoldDB" id="A0A7W6CDK0"/>
<accession>A0A7W6CDK0</accession>
<feature type="transmembrane region" description="Helical" evidence="1">
    <location>
        <begin position="110"/>
        <end position="139"/>
    </location>
</feature>
<feature type="transmembrane region" description="Helical" evidence="1">
    <location>
        <begin position="257"/>
        <end position="279"/>
    </location>
</feature>
<name>A0A7W6CDK0_9HYPH</name>
<sequence>MELWIGITFVSAFLQNLRSTLQKHLKASMGTTGATFMRFGFGVPFALAYLAFLHFGLGKPLPSTNATFAIWAVVGAMAQIVATFLLVHLFSLRNFAVGTAYSRTEPAQAAIIALIVVGESVSSGTVLAIAISVAGVMLISVARTELSPTSILTSIFSRTAGIGLASGAFFGMSSVAYRSASLSLAPSLERPDAMMQASFTLVVVIVLQTLCMLGWLVWRERSELPRIAKAWRPGIAVGFVGATASFGWFTAMTLQHAAVVKALAQVEMLFAFASTVFFFKEKINRLEVTGCLLIVLGVLSLLAFG</sequence>
<keyword evidence="1" id="KW-1133">Transmembrane helix</keyword>
<dbReference type="PANTHER" id="PTHR22911:SF137">
    <property type="entry name" value="SOLUTE CARRIER FAMILY 35 MEMBER G2-RELATED"/>
    <property type="match status" value="1"/>
</dbReference>
<evidence type="ECO:0000313" key="4">
    <source>
        <dbReference type="Proteomes" id="UP000565286"/>
    </source>
</evidence>
<evidence type="ECO:0000259" key="2">
    <source>
        <dbReference type="Pfam" id="PF00892"/>
    </source>
</evidence>
<proteinExistence type="predicted"/>
<keyword evidence="1" id="KW-0812">Transmembrane</keyword>
<feature type="transmembrane region" description="Helical" evidence="1">
    <location>
        <begin position="35"/>
        <end position="56"/>
    </location>
</feature>
<feature type="transmembrane region" description="Helical" evidence="1">
    <location>
        <begin position="286"/>
        <end position="304"/>
    </location>
</feature>
<evidence type="ECO:0000256" key="1">
    <source>
        <dbReference type="SAM" id="Phobius"/>
    </source>
</evidence>
<feature type="transmembrane region" description="Helical" evidence="1">
    <location>
        <begin position="151"/>
        <end position="177"/>
    </location>
</feature>
<dbReference type="InterPro" id="IPR000620">
    <property type="entry name" value="EamA_dom"/>
</dbReference>
<feature type="domain" description="EamA" evidence="2">
    <location>
        <begin position="4"/>
        <end position="140"/>
    </location>
</feature>
<organism evidence="3 4">
    <name type="scientific">Rhizobium skierniewicense</name>
    <dbReference type="NCBI Taxonomy" id="984260"/>
    <lineage>
        <taxon>Bacteria</taxon>
        <taxon>Pseudomonadati</taxon>
        <taxon>Pseudomonadota</taxon>
        <taxon>Alphaproteobacteria</taxon>
        <taxon>Hyphomicrobiales</taxon>
        <taxon>Rhizobiaceae</taxon>
        <taxon>Rhizobium/Agrobacterium group</taxon>
        <taxon>Rhizobium</taxon>
    </lineage>
</organism>
<keyword evidence="1" id="KW-0472">Membrane</keyword>
<dbReference type="Pfam" id="PF00892">
    <property type="entry name" value="EamA"/>
    <property type="match status" value="2"/>
</dbReference>
<dbReference type="Gene3D" id="1.10.3730.20">
    <property type="match status" value="1"/>
</dbReference>
<dbReference type="Proteomes" id="UP000565286">
    <property type="component" value="Unassembled WGS sequence"/>
</dbReference>